<organism evidence="1 2">
    <name type="scientific">Desulforamulus hydrothermalis Lam5 = DSM 18033</name>
    <dbReference type="NCBI Taxonomy" id="1121428"/>
    <lineage>
        <taxon>Bacteria</taxon>
        <taxon>Bacillati</taxon>
        <taxon>Bacillota</taxon>
        <taxon>Clostridia</taxon>
        <taxon>Eubacteriales</taxon>
        <taxon>Peptococcaceae</taxon>
        <taxon>Desulforamulus</taxon>
    </lineage>
</organism>
<proteinExistence type="predicted"/>
<evidence type="ECO:0000313" key="1">
    <source>
        <dbReference type="EMBL" id="CCO08796.1"/>
    </source>
</evidence>
<keyword evidence="2" id="KW-1185">Reference proteome</keyword>
<name>K8EJQ1_9FIRM</name>
<accession>K8EJQ1</accession>
<evidence type="ECO:0000313" key="2">
    <source>
        <dbReference type="Proteomes" id="UP000009315"/>
    </source>
</evidence>
<comment type="caution">
    <text evidence="1">The sequence shown here is derived from an EMBL/GenBank/DDBJ whole genome shotgun (WGS) entry which is preliminary data.</text>
</comment>
<protein>
    <submittedName>
        <fullName evidence="1">Uncharacterized protein</fullName>
    </submittedName>
</protein>
<dbReference type="Proteomes" id="UP000009315">
    <property type="component" value="Unassembled WGS sequence"/>
</dbReference>
<sequence length="129" mass="14667">MFLSVDKTLTAVYDFLSSGLRTDSTMIRYGRPWGRLNRAILARFGRLPRPVGAGGIYANKKETPPCRVYTQSFLNLFSNRWVPFRNFLFPYAGKVYIPLRETGLPISSMLAQNFRLHTHKAGQCASGYI</sequence>
<reference evidence="1 2" key="1">
    <citation type="journal article" date="2013" name="Genome Announc.">
        <title>Genome Sequence of the Sulfate-Reducing Bacterium Desulfotomaculum hydrothermale Lam5(T).</title>
        <authorList>
            <person name="Amin O."/>
            <person name="Fardeau M.L."/>
            <person name="Valette O."/>
            <person name="Hirschler-Rea A."/>
            <person name="Barbe V."/>
            <person name="Medigue C."/>
            <person name="Vacherie B."/>
            <person name="Ollivier B."/>
            <person name="Bertin P.N."/>
            <person name="Dolla A."/>
        </authorList>
    </citation>
    <scope>NUCLEOTIDE SEQUENCE [LARGE SCALE GENOMIC DNA]</scope>
    <source>
        <strain evidence="2">Lam5 / DSM 18033</strain>
    </source>
</reference>
<dbReference type="AlphaFoldDB" id="K8EJQ1"/>
<dbReference type="EMBL" id="CAOS01000012">
    <property type="protein sequence ID" value="CCO08796.1"/>
    <property type="molecule type" value="Genomic_DNA"/>
</dbReference>
<gene>
    <name evidence="1" type="ORF">DESHY_50104</name>
</gene>
<dbReference type="STRING" id="1121428.DESHY_50104"/>